<dbReference type="RefSeq" id="XP_004254402.1">
    <property type="nucleotide sequence ID" value="XM_004254354.1"/>
</dbReference>
<dbReference type="EMBL" id="KB206843">
    <property type="protein sequence ID" value="ELP87631.1"/>
    <property type="molecule type" value="Genomic_DNA"/>
</dbReference>
<keyword evidence="1 2" id="KW-0443">Lipid metabolism</keyword>
<evidence type="ECO:0000259" key="3">
    <source>
        <dbReference type="PROSITE" id="PS51635"/>
    </source>
</evidence>
<gene>
    <name evidence="4" type="ORF">EIN_146350</name>
</gene>
<comment type="caution">
    <text evidence="2">Lacks conserved residue(s) required for the propagation of feature annotation.</text>
</comment>
<dbReference type="OrthoDB" id="1658288at2759"/>
<dbReference type="Proteomes" id="UP000014680">
    <property type="component" value="Unassembled WGS sequence"/>
</dbReference>
<dbReference type="CDD" id="cd07213">
    <property type="entry name" value="Pat17_PNPLA8_PNPLA9_like1"/>
    <property type="match status" value="1"/>
</dbReference>
<dbReference type="SUPFAM" id="SSF52151">
    <property type="entry name" value="FabD/lysophospholipase-like"/>
    <property type="match status" value="1"/>
</dbReference>
<dbReference type="PANTHER" id="PTHR24138:SF10">
    <property type="entry name" value="PHOSPHOLIPASE A2"/>
    <property type="match status" value="1"/>
</dbReference>
<dbReference type="AlphaFoldDB" id="L7FL95"/>
<proteinExistence type="predicted"/>
<keyword evidence="5" id="KW-1185">Reference proteome</keyword>
<dbReference type="GO" id="GO:0016787">
    <property type="term" value="F:hydrolase activity"/>
    <property type="evidence" value="ECO:0007669"/>
    <property type="project" value="UniProtKB-UniRule"/>
</dbReference>
<keyword evidence="2" id="KW-0378">Hydrolase</keyword>
<accession>L7FL95</accession>
<evidence type="ECO:0000313" key="4">
    <source>
        <dbReference type="EMBL" id="ELP87631.1"/>
    </source>
</evidence>
<dbReference type="VEuPathDB" id="AmoebaDB:EIN_146350"/>
<keyword evidence="2" id="KW-0442">Lipid degradation</keyword>
<dbReference type="InterPro" id="IPR002641">
    <property type="entry name" value="PNPLA_dom"/>
</dbReference>
<dbReference type="Pfam" id="PF01734">
    <property type="entry name" value="Patatin"/>
    <property type="match status" value="1"/>
</dbReference>
<name>L7FL95_ENTIV</name>
<sequence length="456" mass="51712">MEGKSNEMDENGNSYLHLVFQKNSKNNEEERQSIIGQVVDTNPSLFTIKNNSQESVLDLIVKHHPEHIPSVIQLFHFDSSILHLLSSADNPMTSFLAFSKATAQLPQYKVLCMGPPLFDIPKVRWFSSEDRQDAEFYTEYNKIVSRYTPTGIMVSTQDIKNSRFEGKYRIISLDGGGVKALMQLYILQRLEEKFPGFLARTVLFCGVSAGSILSTQLAQGCDVPTAIQLFELVCKYIFIRKTFGGAYGSLYTNKYILKYLEMFYGNKTLNELPRNVFFISVCAKEPRVSSVLFNNFTPECGDIKVVDACMRSSSAPIFFDSYEGYLDGALFENNPVTCAFPMLFGKTGNVNVRPQDVVCLSISTGAPNVPYISQEEYGNAGFLKWAPRTLDLFQYSRRDMSNTIGKELLGERYFRLDPKMPNGLRINSISECEKIIDCGKNIDLTSLEEWVKEYWM</sequence>
<protein>
    <recommendedName>
        <fullName evidence="3">PNPLA domain-containing protein</fullName>
    </recommendedName>
</protein>
<dbReference type="Gene3D" id="3.40.1090.10">
    <property type="entry name" value="Cytosolic phospholipase A2 catalytic domain"/>
    <property type="match status" value="1"/>
</dbReference>
<dbReference type="OMA" id="DLFQYSR"/>
<reference evidence="4 5" key="1">
    <citation type="submission" date="2012-10" db="EMBL/GenBank/DDBJ databases">
        <authorList>
            <person name="Zafar N."/>
            <person name="Inman J."/>
            <person name="Hall N."/>
            <person name="Lorenzi H."/>
            <person name="Caler E."/>
        </authorList>
    </citation>
    <scope>NUCLEOTIDE SEQUENCE [LARGE SCALE GENOMIC DNA]</scope>
    <source>
        <strain evidence="4 5">IP1</strain>
    </source>
</reference>
<evidence type="ECO:0000256" key="1">
    <source>
        <dbReference type="ARBA" id="ARBA00023098"/>
    </source>
</evidence>
<dbReference type="InterPro" id="IPR047156">
    <property type="entry name" value="Teg/CotR/CapV-like"/>
</dbReference>
<dbReference type="KEGG" id="eiv:EIN_146350"/>
<feature type="active site" description="Proton acceptor" evidence="2">
    <location>
        <position position="327"/>
    </location>
</feature>
<dbReference type="InterPro" id="IPR016035">
    <property type="entry name" value="Acyl_Trfase/lysoPLipase"/>
</dbReference>
<feature type="short sequence motif" description="DGA/G" evidence="2">
    <location>
        <begin position="327"/>
        <end position="329"/>
    </location>
</feature>
<feature type="short sequence motif" description="GXSXG" evidence="2">
    <location>
        <begin position="206"/>
        <end position="210"/>
    </location>
</feature>
<dbReference type="PANTHER" id="PTHR24138">
    <property type="entry name" value="INTRACELLLAR PHOSPHOLIPASE A FAMILY"/>
    <property type="match status" value="1"/>
</dbReference>
<feature type="active site" description="Nucleophile" evidence="2">
    <location>
        <position position="208"/>
    </location>
</feature>
<evidence type="ECO:0000256" key="2">
    <source>
        <dbReference type="PROSITE-ProRule" id="PRU01161"/>
    </source>
</evidence>
<evidence type="ECO:0000313" key="5">
    <source>
        <dbReference type="Proteomes" id="UP000014680"/>
    </source>
</evidence>
<dbReference type="GO" id="GO:0016042">
    <property type="term" value="P:lipid catabolic process"/>
    <property type="evidence" value="ECO:0007669"/>
    <property type="project" value="UniProtKB-UniRule"/>
</dbReference>
<dbReference type="PROSITE" id="PS51635">
    <property type="entry name" value="PNPLA"/>
    <property type="match status" value="1"/>
</dbReference>
<organism evidence="4 5">
    <name type="scientific">Entamoeba invadens IP1</name>
    <dbReference type="NCBI Taxonomy" id="370355"/>
    <lineage>
        <taxon>Eukaryota</taxon>
        <taxon>Amoebozoa</taxon>
        <taxon>Evosea</taxon>
        <taxon>Archamoebae</taxon>
        <taxon>Mastigamoebida</taxon>
        <taxon>Entamoebidae</taxon>
        <taxon>Entamoeba</taxon>
    </lineage>
</organism>
<dbReference type="GeneID" id="14886573"/>
<feature type="domain" description="PNPLA" evidence="3">
    <location>
        <begin position="171"/>
        <end position="340"/>
    </location>
</feature>